<evidence type="ECO:0000256" key="1">
    <source>
        <dbReference type="SAM" id="Phobius"/>
    </source>
</evidence>
<sequence length="128" mass="15143">MIYILNRMNEQCVICYNEYKNTDILKYKCTTCPQVICNNCYYNYIKTNSKCMFCRGELYNSTIYIVSYPQEQHEEAEQMNIIVNKQTLLYWAICVVFSIFILQGMIISSFIAKKNRVQHNITIAPTED</sequence>
<evidence type="ECO:0000259" key="2">
    <source>
        <dbReference type="PROSITE" id="PS50089"/>
    </source>
</evidence>
<reference evidence="3" key="1">
    <citation type="journal article" date="2020" name="Nature">
        <title>Giant virus diversity and host interactions through global metagenomics.</title>
        <authorList>
            <person name="Schulz F."/>
            <person name="Roux S."/>
            <person name="Paez-Espino D."/>
            <person name="Jungbluth S."/>
            <person name="Walsh D.A."/>
            <person name="Denef V.J."/>
            <person name="McMahon K.D."/>
            <person name="Konstantinidis K.T."/>
            <person name="Eloe-Fadrosh E.A."/>
            <person name="Kyrpides N.C."/>
            <person name="Woyke T."/>
        </authorList>
    </citation>
    <scope>NUCLEOTIDE SEQUENCE</scope>
    <source>
        <strain evidence="3">GVMAG-S-3300012919-55</strain>
    </source>
</reference>
<proteinExistence type="predicted"/>
<dbReference type="Pfam" id="PF13639">
    <property type="entry name" value="zf-RING_2"/>
    <property type="match status" value="1"/>
</dbReference>
<organism evidence="3">
    <name type="scientific">viral metagenome</name>
    <dbReference type="NCBI Taxonomy" id="1070528"/>
    <lineage>
        <taxon>unclassified sequences</taxon>
        <taxon>metagenomes</taxon>
        <taxon>organismal metagenomes</taxon>
    </lineage>
</organism>
<dbReference type="InterPro" id="IPR013083">
    <property type="entry name" value="Znf_RING/FYVE/PHD"/>
</dbReference>
<keyword evidence="1" id="KW-0812">Transmembrane</keyword>
<dbReference type="AlphaFoldDB" id="A0A6C0KLX9"/>
<dbReference type="EMBL" id="MN740917">
    <property type="protein sequence ID" value="QHU17670.1"/>
    <property type="molecule type" value="Genomic_DNA"/>
</dbReference>
<protein>
    <recommendedName>
        <fullName evidence="2">RING-type domain-containing protein</fullName>
    </recommendedName>
</protein>
<dbReference type="InterPro" id="IPR001841">
    <property type="entry name" value="Znf_RING"/>
</dbReference>
<accession>A0A6C0KLX9</accession>
<name>A0A6C0KLX9_9ZZZZ</name>
<dbReference type="PROSITE" id="PS50089">
    <property type="entry name" value="ZF_RING_2"/>
    <property type="match status" value="1"/>
</dbReference>
<dbReference type="Gene3D" id="3.30.40.10">
    <property type="entry name" value="Zinc/RING finger domain, C3HC4 (zinc finger)"/>
    <property type="match status" value="1"/>
</dbReference>
<evidence type="ECO:0000313" key="3">
    <source>
        <dbReference type="EMBL" id="QHU17670.1"/>
    </source>
</evidence>
<keyword evidence="1" id="KW-0472">Membrane</keyword>
<feature type="domain" description="RING-type" evidence="2">
    <location>
        <begin position="12"/>
        <end position="55"/>
    </location>
</feature>
<keyword evidence="1" id="KW-1133">Transmembrane helix</keyword>
<dbReference type="SUPFAM" id="SSF57850">
    <property type="entry name" value="RING/U-box"/>
    <property type="match status" value="1"/>
</dbReference>
<feature type="transmembrane region" description="Helical" evidence="1">
    <location>
        <begin position="88"/>
        <end position="112"/>
    </location>
</feature>